<dbReference type="InterPro" id="IPR035899">
    <property type="entry name" value="DBL_dom_sf"/>
</dbReference>
<dbReference type="PROSITE" id="PS50003">
    <property type="entry name" value="PH_DOMAIN"/>
    <property type="match status" value="1"/>
</dbReference>
<keyword evidence="3 11" id="KW-0728">SH3 domain</keyword>
<name>A0A7N8YQB6_9TELE</name>
<dbReference type="InterPro" id="IPR051480">
    <property type="entry name" value="Endocytic_GEF_Adapter"/>
</dbReference>
<dbReference type="Pfam" id="PF00621">
    <property type="entry name" value="RhoGEF"/>
    <property type="match status" value="1"/>
</dbReference>
<dbReference type="Gene3D" id="2.30.30.40">
    <property type="entry name" value="SH3 Domains"/>
    <property type="match status" value="5"/>
</dbReference>
<dbReference type="Gene3D" id="1.20.900.10">
    <property type="entry name" value="Dbl homology (DH) domain"/>
    <property type="match status" value="1"/>
</dbReference>
<dbReference type="InterPro" id="IPR011992">
    <property type="entry name" value="EF-hand-dom_pair"/>
</dbReference>
<dbReference type="CDD" id="cd08375">
    <property type="entry name" value="C2_Intersectin"/>
    <property type="match status" value="1"/>
</dbReference>
<dbReference type="SMART" id="SM00326">
    <property type="entry name" value="SH3"/>
    <property type="match status" value="5"/>
</dbReference>
<evidence type="ECO:0000256" key="11">
    <source>
        <dbReference type="PROSITE-ProRule" id="PRU00192"/>
    </source>
</evidence>
<dbReference type="GO" id="GO:0042995">
    <property type="term" value="C:cell projection"/>
    <property type="evidence" value="ECO:0007669"/>
    <property type="project" value="UniProtKB-SubCell"/>
</dbReference>
<dbReference type="PROSITE" id="PS50002">
    <property type="entry name" value="SH3"/>
    <property type="match status" value="4"/>
</dbReference>
<feature type="region of interest" description="Disordered" evidence="12">
    <location>
        <begin position="514"/>
        <end position="625"/>
    </location>
</feature>
<evidence type="ECO:0000313" key="20">
    <source>
        <dbReference type="Proteomes" id="UP000261640"/>
    </source>
</evidence>
<dbReference type="CDD" id="cd00160">
    <property type="entry name" value="RhoGEF"/>
    <property type="match status" value="1"/>
</dbReference>
<evidence type="ECO:0000259" key="13">
    <source>
        <dbReference type="PROSITE" id="PS50002"/>
    </source>
</evidence>
<dbReference type="InterPro" id="IPR000261">
    <property type="entry name" value="EH_dom"/>
</dbReference>
<dbReference type="InterPro" id="IPR035892">
    <property type="entry name" value="C2_domain_sf"/>
</dbReference>
<dbReference type="Pfam" id="PF12763">
    <property type="entry name" value="EH"/>
    <property type="match status" value="2"/>
</dbReference>
<comment type="subcellular location">
    <subcellularLocation>
        <location evidence="1">Cell projection</location>
    </subcellularLocation>
    <subcellularLocation>
        <location evidence="2">Cytoplasm</location>
    </subcellularLocation>
    <subcellularLocation>
        <location evidence="10">Synapse</location>
    </subcellularLocation>
</comment>
<organism evidence="19 20">
    <name type="scientific">Mastacembelus armatus</name>
    <name type="common">zig-zag eel</name>
    <dbReference type="NCBI Taxonomy" id="205130"/>
    <lineage>
        <taxon>Eukaryota</taxon>
        <taxon>Metazoa</taxon>
        <taxon>Chordata</taxon>
        <taxon>Craniata</taxon>
        <taxon>Vertebrata</taxon>
        <taxon>Euteleostomi</taxon>
        <taxon>Actinopterygii</taxon>
        <taxon>Neopterygii</taxon>
        <taxon>Teleostei</taxon>
        <taxon>Neoteleostei</taxon>
        <taxon>Acanthomorphata</taxon>
        <taxon>Anabantaria</taxon>
        <taxon>Synbranchiformes</taxon>
        <taxon>Mastacembelidae</taxon>
        <taxon>Mastacembelus</taxon>
    </lineage>
</organism>
<evidence type="ECO:0000256" key="9">
    <source>
        <dbReference type="ARBA" id="ARBA00023273"/>
    </source>
</evidence>
<dbReference type="InterPro" id="IPR001452">
    <property type="entry name" value="SH3_domain"/>
</dbReference>
<dbReference type="Proteomes" id="UP000261640">
    <property type="component" value="Unplaced"/>
</dbReference>
<proteinExistence type="predicted"/>
<evidence type="ECO:0000256" key="6">
    <source>
        <dbReference type="ARBA" id="ARBA00022723"/>
    </source>
</evidence>
<dbReference type="SUPFAM" id="SSF50729">
    <property type="entry name" value="PH domain-like"/>
    <property type="match status" value="1"/>
</dbReference>
<dbReference type="PROSITE" id="PS50010">
    <property type="entry name" value="DH_2"/>
    <property type="match status" value="1"/>
</dbReference>
<dbReference type="GO" id="GO:0035025">
    <property type="term" value="P:positive regulation of Rho protein signal transduction"/>
    <property type="evidence" value="ECO:0007669"/>
    <property type="project" value="TreeGrafter"/>
</dbReference>
<evidence type="ECO:0000256" key="2">
    <source>
        <dbReference type="ARBA" id="ARBA00004496"/>
    </source>
</evidence>
<dbReference type="Pfam" id="PF00018">
    <property type="entry name" value="SH3_1"/>
    <property type="match status" value="2"/>
</dbReference>
<feature type="domain" description="EH" evidence="17">
    <location>
        <begin position="200"/>
        <end position="289"/>
    </location>
</feature>
<dbReference type="GO" id="GO:0045202">
    <property type="term" value="C:synapse"/>
    <property type="evidence" value="ECO:0007669"/>
    <property type="project" value="UniProtKB-SubCell"/>
</dbReference>
<dbReference type="GO" id="GO:0035556">
    <property type="term" value="P:intracellular signal transduction"/>
    <property type="evidence" value="ECO:0007669"/>
    <property type="project" value="InterPro"/>
</dbReference>
<evidence type="ECO:0000259" key="16">
    <source>
        <dbReference type="PROSITE" id="PS50010"/>
    </source>
</evidence>
<dbReference type="GeneTree" id="ENSGT00940000155936"/>
<dbReference type="SMART" id="SM00233">
    <property type="entry name" value="PH"/>
    <property type="match status" value="1"/>
</dbReference>
<evidence type="ECO:0000256" key="8">
    <source>
        <dbReference type="ARBA" id="ARBA00023018"/>
    </source>
</evidence>
<feature type="domain" description="EF-hand" evidence="18">
    <location>
        <begin position="233"/>
        <end position="268"/>
    </location>
</feature>
<feature type="compositionally biased region" description="Basic and acidic residues" evidence="12">
    <location>
        <begin position="514"/>
        <end position="558"/>
    </location>
</feature>
<dbReference type="SUPFAM" id="SSF47473">
    <property type="entry name" value="EF-hand"/>
    <property type="match status" value="2"/>
</dbReference>
<evidence type="ECO:0000259" key="17">
    <source>
        <dbReference type="PROSITE" id="PS50031"/>
    </source>
</evidence>
<dbReference type="SUPFAM" id="SSF49562">
    <property type="entry name" value="C2 domain (Calcium/lipid-binding domain, CaLB)"/>
    <property type="match status" value="1"/>
</dbReference>
<dbReference type="Pfam" id="PF07653">
    <property type="entry name" value="SH3_2"/>
    <property type="match status" value="2"/>
</dbReference>
<dbReference type="FunFam" id="2.30.30.40:FF:000041">
    <property type="entry name" value="Intersectin 1"/>
    <property type="match status" value="1"/>
</dbReference>
<dbReference type="FunFam" id="1.20.900.10:FF:000011">
    <property type="entry name" value="Intersectin 1"/>
    <property type="match status" value="1"/>
</dbReference>
<keyword evidence="5" id="KW-0254">Endocytosis</keyword>
<evidence type="ECO:0000256" key="12">
    <source>
        <dbReference type="SAM" id="MobiDB-lite"/>
    </source>
</evidence>
<dbReference type="InterPro" id="IPR002048">
    <property type="entry name" value="EF_hand_dom"/>
</dbReference>
<feature type="domain" description="EF-hand" evidence="18">
    <location>
        <begin position="60"/>
        <end position="95"/>
    </location>
</feature>
<feature type="domain" description="SH3" evidence="13">
    <location>
        <begin position="947"/>
        <end position="1006"/>
    </location>
</feature>
<feature type="compositionally biased region" description="Basic and acidic residues" evidence="12">
    <location>
        <begin position="567"/>
        <end position="591"/>
    </location>
</feature>
<keyword evidence="6" id="KW-0479">Metal-binding</keyword>
<dbReference type="Gene3D" id="2.60.40.150">
    <property type="entry name" value="C2 domain"/>
    <property type="match status" value="1"/>
</dbReference>
<keyword evidence="7" id="KW-0106">Calcium</keyword>
<evidence type="ECO:0000256" key="5">
    <source>
        <dbReference type="ARBA" id="ARBA00022583"/>
    </source>
</evidence>
<keyword evidence="8" id="KW-0770">Synapse</keyword>
<dbReference type="SUPFAM" id="SSF48065">
    <property type="entry name" value="DBL homology domain (DH-domain)"/>
    <property type="match status" value="1"/>
</dbReference>
<dbReference type="InterPro" id="IPR001849">
    <property type="entry name" value="PH_domain"/>
</dbReference>
<protein>
    <submittedName>
        <fullName evidence="19">Intersectin 2a</fullName>
    </submittedName>
</protein>
<feature type="domain" description="PH" evidence="14">
    <location>
        <begin position="1254"/>
        <end position="1363"/>
    </location>
</feature>
<reference evidence="19" key="1">
    <citation type="submission" date="2025-08" db="UniProtKB">
        <authorList>
            <consortium name="Ensembl"/>
        </authorList>
    </citation>
    <scope>IDENTIFICATION</scope>
</reference>
<dbReference type="Pfam" id="PF00168">
    <property type="entry name" value="C2"/>
    <property type="match status" value="1"/>
</dbReference>
<dbReference type="CDD" id="cd00052">
    <property type="entry name" value="EH"/>
    <property type="match status" value="2"/>
</dbReference>
<dbReference type="PROSITE" id="PS50031">
    <property type="entry name" value="EH"/>
    <property type="match status" value="2"/>
</dbReference>
<evidence type="ECO:0000313" key="19">
    <source>
        <dbReference type="Ensembl" id="ENSMAMP00000065180.1"/>
    </source>
</evidence>
<dbReference type="CDD" id="cd11838">
    <property type="entry name" value="SH3_Intersectin_3"/>
    <property type="match status" value="1"/>
</dbReference>
<dbReference type="FunFam" id="2.30.29.30:FF:000069">
    <property type="entry name" value="Intersectin 1"/>
    <property type="match status" value="1"/>
</dbReference>
<dbReference type="PANTHER" id="PTHR46006:SF6">
    <property type="entry name" value="INTERSECTIN-2 ISOFORM X1"/>
    <property type="match status" value="1"/>
</dbReference>
<dbReference type="SMART" id="SM00054">
    <property type="entry name" value="EFh"/>
    <property type="match status" value="2"/>
</dbReference>
<evidence type="ECO:0000256" key="1">
    <source>
        <dbReference type="ARBA" id="ARBA00004316"/>
    </source>
</evidence>
<dbReference type="SMART" id="SM00027">
    <property type="entry name" value="EH"/>
    <property type="match status" value="2"/>
</dbReference>
<evidence type="ECO:0000259" key="14">
    <source>
        <dbReference type="PROSITE" id="PS50003"/>
    </source>
</evidence>
<dbReference type="InterPro" id="IPR011993">
    <property type="entry name" value="PH-like_dom_sf"/>
</dbReference>
<evidence type="ECO:0000259" key="18">
    <source>
        <dbReference type="PROSITE" id="PS50222"/>
    </source>
</evidence>
<feature type="domain" description="DH" evidence="16">
    <location>
        <begin position="1029"/>
        <end position="1215"/>
    </location>
</feature>
<dbReference type="SUPFAM" id="SSF50044">
    <property type="entry name" value="SH3-domain"/>
    <property type="match status" value="5"/>
</dbReference>
<dbReference type="InterPro" id="IPR036028">
    <property type="entry name" value="SH3-like_dom_sf"/>
</dbReference>
<dbReference type="InterPro" id="IPR001331">
    <property type="entry name" value="GDS_CDC24_CS"/>
</dbReference>
<dbReference type="Gene3D" id="1.10.238.10">
    <property type="entry name" value="EF-hand"/>
    <property type="match status" value="2"/>
</dbReference>
<evidence type="ECO:0000259" key="15">
    <source>
        <dbReference type="PROSITE" id="PS50004"/>
    </source>
</evidence>
<evidence type="ECO:0000256" key="7">
    <source>
        <dbReference type="ARBA" id="ARBA00022837"/>
    </source>
</evidence>
<feature type="domain" description="SH3" evidence="13">
    <location>
        <begin position="798"/>
        <end position="856"/>
    </location>
</feature>
<feature type="domain" description="SH3" evidence="13">
    <location>
        <begin position="876"/>
        <end position="937"/>
    </location>
</feature>
<dbReference type="PROSITE" id="PS00741">
    <property type="entry name" value="DH_1"/>
    <property type="match status" value="1"/>
</dbReference>
<dbReference type="Pfam" id="PF14604">
    <property type="entry name" value="SH3_9"/>
    <property type="match status" value="1"/>
</dbReference>
<feature type="domain" description="SH3" evidence="13">
    <location>
        <begin position="627"/>
        <end position="688"/>
    </location>
</feature>
<dbReference type="SMART" id="SM00325">
    <property type="entry name" value="RhoGEF"/>
    <property type="match status" value="1"/>
</dbReference>
<dbReference type="PRINTS" id="PR00452">
    <property type="entry name" value="SH3DOMAIN"/>
</dbReference>
<dbReference type="GO" id="GO:0005737">
    <property type="term" value="C:cytoplasm"/>
    <property type="evidence" value="ECO:0007669"/>
    <property type="project" value="UniProtKB-SubCell"/>
</dbReference>
<dbReference type="PROSITE" id="PS50222">
    <property type="entry name" value="EF_HAND_2"/>
    <property type="match status" value="2"/>
</dbReference>
<dbReference type="GO" id="GO:0005085">
    <property type="term" value="F:guanyl-nucleotide exchange factor activity"/>
    <property type="evidence" value="ECO:0007669"/>
    <property type="project" value="InterPro"/>
</dbReference>
<keyword evidence="20" id="KW-1185">Reference proteome</keyword>
<sequence length="1514" mass="173958">MCCWIRNTAQYGLSFFSGASVWAITPEERGKHDKQFDTLAPVLGYVSGEQARKFFLQSGLPPSVLAEIWNLADMDSDGKMDRLEFSIAMKLIKLKLQGQNLPSALPIIMKQSPVSNSVSTIPSSARFGMGSMPNLSIGLSSMSPMSAMPILTPIPANAPMPTVHPLVPMPMTLSNSSSTTSLASNSPKTGASDWAVPQASRLKYRQQFNTLDKLMSGYLSGPQVRNALMASNLTQTQLATIWTLADVDKDGQLRADEFILAMHLVDMAKTGRPLPLTLPQELVPPSLSNGMACSAPWASSYVCGALTSVFLLFPVSFEDKLKENFARGSAELEKRRLALEEEQRKERERREREEREAQERREREARELENRRRLEEERRLERQREMERQREEERLRELERKEAAKQEMERQRREEWERGKKEELGRRREGEQEEISRLRAKKKSLELELEAGNKHKQISDRLRDAQSKRRIQKAEVDLINQKRDARIAEITTLELQFEVKENNFDLTSALQAKLEQERREQERREREKREKEEEEARQRRLLEEQRARQREEEEREAQARLQAAQEKAQEEERRRRQEEEKRKREEEEERKRKEKEKEEEEEAERRKRIEEQERPGQQPALVSQQSSKLTTYRALYSFVARNADELSIDADCLIEVDEQTVGEPGWLCGSYHGNRGWFPRSYAERCSIPSTTETQVQCFVLDYQESDFWFQSWLVVKIMDIYLGCKLTLATTESTESSLTVLARAVSSWTATAETHLNLSSGAGDVITALVLQQRNDWWLGQLNGTQGWFPKSYVTLETGAEYVALYTYESPEVGDLTFVEGDVVLVTEREGEWWRGCIGDQAGVFPSNYVRPVEPEVNKALVYNLIIWLFLTKMLNACNNRILSYFTMHQLCLSPGQLIVVLAKNSTGWWLGELQARGKKRQRGWFHSSHVKLLGPSSSKSSPSPLPVCQVIAMYDYTAASRDELSFSKGQLINILDKTNPDWWKAEASGVTGLLPSNYVKMTTESDPSQQWCADLMTLDTMSPQERKRQGYIHELIQTEETYVEDLELVLEVFYKPMAESGRLTEAEMGVIFVNWRELIMCNTKLLKALRVRKKTGGENMPVQLIGDLLASELAHMQPYIRFCSCQLNAAALLQSKTHNQPDFKNFLKKIATNYRCKGMPLSSFLLKPMQRITRYPLLIKNILEYTPDGHADRGPLREAMERAEELCSQVNEGVREKENSDRLEWIQSHVQCEGPIEHLVFNSLTNCLGPRKLLHSGRLYKTKSSRELWTFLFNDFLLLTHSARPFSSSGPDKLFSPKTNIQLKMYKTPLFLNEVLVKMPPDPSSDEPLFHVSHIDRVYTLKTETLNERTTWVQKIKAASEHFIETEKKKREKAYQARSLKTSGIGRLLVTVTEAQELKACKPNGKSNPYCELTMGAQCYTSRPISDTLNPKWNFSCQFFIKDLYQDVLCITVFEKDQFSPDDFLGRTEVPVATIKKDMESKGAANRRLLLHEVPTGEVWVKLDLQLYESTK</sequence>
<evidence type="ECO:0000256" key="4">
    <source>
        <dbReference type="ARBA" id="ARBA00022490"/>
    </source>
</evidence>
<dbReference type="PROSITE" id="PS00018">
    <property type="entry name" value="EF_HAND_1"/>
    <property type="match status" value="1"/>
</dbReference>
<dbReference type="InterPro" id="IPR000219">
    <property type="entry name" value="DH_dom"/>
</dbReference>
<keyword evidence="4" id="KW-0963">Cytoplasm</keyword>
<feature type="region of interest" description="Disordered" evidence="12">
    <location>
        <begin position="427"/>
        <end position="471"/>
    </location>
</feature>
<reference evidence="19" key="2">
    <citation type="submission" date="2025-09" db="UniProtKB">
        <authorList>
            <consortium name="Ensembl"/>
        </authorList>
    </citation>
    <scope>IDENTIFICATION</scope>
</reference>
<keyword evidence="9" id="KW-0966">Cell projection</keyword>
<dbReference type="InterPro" id="IPR000008">
    <property type="entry name" value="C2_dom"/>
</dbReference>
<dbReference type="Pfam" id="PF16652">
    <property type="entry name" value="PH_13"/>
    <property type="match status" value="1"/>
</dbReference>
<feature type="domain" description="EH" evidence="17">
    <location>
        <begin position="28"/>
        <end position="116"/>
    </location>
</feature>
<dbReference type="SMART" id="SM00239">
    <property type="entry name" value="C2"/>
    <property type="match status" value="1"/>
</dbReference>
<evidence type="ECO:0000256" key="3">
    <source>
        <dbReference type="ARBA" id="ARBA00022443"/>
    </source>
</evidence>
<feature type="domain" description="C2" evidence="15">
    <location>
        <begin position="1371"/>
        <end position="1487"/>
    </location>
</feature>
<dbReference type="PROSITE" id="PS50004">
    <property type="entry name" value="C2"/>
    <property type="match status" value="1"/>
</dbReference>
<feature type="compositionally biased region" description="Basic and acidic residues" evidence="12">
    <location>
        <begin position="603"/>
        <end position="614"/>
    </location>
</feature>
<dbReference type="FunFam" id="1.10.238.10:FF:000055">
    <property type="entry name" value="Intersectin-1 isoform 1"/>
    <property type="match status" value="1"/>
</dbReference>
<dbReference type="InterPro" id="IPR018247">
    <property type="entry name" value="EF_Hand_1_Ca_BS"/>
</dbReference>
<dbReference type="GO" id="GO:0005509">
    <property type="term" value="F:calcium ion binding"/>
    <property type="evidence" value="ECO:0007669"/>
    <property type="project" value="InterPro"/>
</dbReference>
<dbReference type="GO" id="GO:0006897">
    <property type="term" value="P:endocytosis"/>
    <property type="evidence" value="ECO:0007669"/>
    <property type="project" value="UniProtKB-KW"/>
</dbReference>
<feature type="region of interest" description="Disordered" evidence="12">
    <location>
        <begin position="343"/>
        <end position="368"/>
    </location>
</feature>
<dbReference type="Gene3D" id="2.30.29.30">
    <property type="entry name" value="Pleckstrin-homology domain (PH domain)/Phosphotyrosine-binding domain (PTB)"/>
    <property type="match status" value="1"/>
</dbReference>
<dbReference type="FunFam" id="2.60.40.150:FF:000029">
    <property type="entry name" value="Intersectin 1"/>
    <property type="match status" value="1"/>
</dbReference>
<dbReference type="Ensembl" id="ENSMAMT00000051123.1">
    <property type="protein sequence ID" value="ENSMAMP00000065180.1"/>
    <property type="gene ID" value="ENSMAMG00000015813.2"/>
</dbReference>
<dbReference type="PANTHER" id="PTHR46006">
    <property type="entry name" value="RHO GUANINE NUCLEOTIDE EXCHANGE FACTOR AT 64C, ISOFORM A"/>
    <property type="match status" value="1"/>
</dbReference>
<dbReference type="PRINTS" id="PR00499">
    <property type="entry name" value="P67PHOX"/>
</dbReference>
<accession>A0A7N8YQB6</accession>
<evidence type="ECO:0000256" key="10">
    <source>
        <dbReference type="ARBA" id="ARBA00034103"/>
    </source>
</evidence>